<evidence type="ECO:0008006" key="5">
    <source>
        <dbReference type="Google" id="ProtNLM"/>
    </source>
</evidence>
<dbReference type="Gene3D" id="2.60.40.10">
    <property type="entry name" value="Immunoglobulins"/>
    <property type="match status" value="2"/>
</dbReference>
<dbReference type="InterPro" id="IPR001309">
    <property type="entry name" value="Pept_C14_p20"/>
</dbReference>
<feature type="domain" description="Ig-like" evidence="2">
    <location>
        <begin position="27"/>
        <end position="98"/>
    </location>
</feature>
<organism evidence="3 4">
    <name type="scientific">Periplaneta americana</name>
    <name type="common">American cockroach</name>
    <name type="synonym">Blatta americana</name>
    <dbReference type="NCBI Taxonomy" id="6978"/>
    <lineage>
        <taxon>Eukaryota</taxon>
        <taxon>Metazoa</taxon>
        <taxon>Ecdysozoa</taxon>
        <taxon>Arthropoda</taxon>
        <taxon>Hexapoda</taxon>
        <taxon>Insecta</taxon>
        <taxon>Pterygota</taxon>
        <taxon>Neoptera</taxon>
        <taxon>Polyneoptera</taxon>
        <taxon>Dictyoptera</taxon>
        <taxon>Blattodea</taxon>
        <taxon>Blattoidea</taxon>
        <taxon>Blattidae</taxon>
        <taxon>Blattinae</taxon>
        <taxon>Periplaneta</taxon>
    </lineage>
</organism>
<name>A0ABQ8SLL1_PERAM</name>
<dbReference type="CDD" id="cd00096">
    <property type="entry name" value="Ig"/>
    <property type="match status" value="1"/>
</dbReference>
<dbReference type="SUPFAM" id="SSF52129">
    <property type="entry name" value="Caspase-like"/>
    <property type="match status" value="1"/>
</dbReference>
<sequence>IYLVLTERAVITRQPGDGDEIAYCAAGSCLQLECEAFGVPPPTYVWYKENEELVDQRSNVLQIKDFSFEHEGEYTCYICQEFDEEQDGSYVLESNTVEVKILPTPPIIHEQPLSNVAYREGDVITLTCIASAYPDPEYEWWKNNEFLEEENTDTLTIHSAPVDETSQLPRLRATEKVALLIGNDLYNELTPLHTPRNDVVTIANILKDAEFKVIALHNLTLQEMRNAVSLFCKLLPDGAYAFFYFAGHGFNFQDGFMLPVDAPGPKEYRRCNSLSVSEVIKNVMEKNPRLFLMLLDSCLKVPDRKENPCIHEELPHVFNYTAYRNLIYESTTTFNMAAYEKSKEKNSIYVSHLKNHLAKDIPVLKMLDIVRREIAASEEGHLQIPFACLNIVDDFHLTDEVIGCRETETEYQKLMTLPALRRIKFENIEWESVVKIQPHRNCFLNSLDILINHMANWKVVFRLQDEKLKLEVIRERDVVVLSIHDLQKTKMPIVLSAILKDCRTGKEVGSYTFDLKQPLIMQGDLWFTPPPALND</sequence>
<dbReference type="InterPro" id="IPR007110">
    <property type="entry name" value="Ig-like_dom"/>
</dbReference>
<dbReference type="SMART" id="SM00408">
    <property type="entry name" value="IGc2"/>
    <property type="match status" value="2"/>
</dbReference>
<feature type="domain" description="Caspase family p20" evidence="1">
    <location>
        <begin position="174"/>
        <end position="249"/>
    </location>
</feature>
<dbReference type="InterPro" id="IPR003598">
    <property type="entry name" value="Ig_sub2"/>
</dbReference>
<evidence type="ECO:0000259" key="2">
    <source>
        <dbReference type="PROSITE" id="PS50835"/>
    </source>
</evidence>
<dbReference type="SMART" id="SM00409">
    <property type="entry name" value="IG"/>
    <property type="match status" value="2"/>
</dbReference>
<evidence type="ECO:0000313" key="3">
    <source>
        <dbReference type="EMBL" id="KAJ4434542.1"/>
    </source>
</evidence>
<dbReference type="PANTHER" id="PTHR22576:SF37">
    <property type="entry name" value="MUCOSA-ASSOCIATED LYMPHOID TISSUE LYMPHOMA TRANSLOCATION PROTEIN 1"/>
    <property type="match status" value="1"/>
</dbReference>
<dbReference type="InterPro" id="IPR052039">
    <property type="entry name" value="Caspase-related_regulators"/>
</dbReference>
<protein>
    <recommendedName>
        <fullName evidence="5">Mucosa-associated lymphoid tissue lymphoma translocation protein 1</fullName>
    </recommendedName>
</protein>
<dbReference type="SUPFAM" id="SSF48726">
    <property type="entry name" value="Immunoglobulin"/>
    <property type="match status" value="2"/>
</dbReference>
<dbReference type="PANTHER" id="PTHR22576">
    <property type="entry name" value="MUCOSA ASSOCIATED LYMPHOID TISSUE LYMPHOMA TRANSLOCATION PROTEIN 1/PARACASPASE"/>
    <property type="match status" value="1"/>
</dbReference>
<dbReference type="InterPro" id="IPR011600">
    <property type="entry name" value="Pept_C14_caspase"/>
</dbReference>
<dbReference type="PROSITE" id="PS50208">
    <property type="entry name" value="CASPASE_P20"/>
    <property type="match status" value="1"/>
</dbReference>
<dbReference type="InterPro" id="IPR036179">
    <property type="entry name" value="Ig-like_dom_sf"/>
</dbReference>
<comment type="caution">
    <text evidence="3">The sequence shown here is derived from an EMBL/GenBank/DDBJ whole genome shotgun (WGS) entry which is preliminary data.</text>
</comment>
<feature type="non-terminal residue" evidence="3">
    <location>
        <position position="535"/>
    </location>
</feature>
<dbReference type="Proteomes" id="UP001148838">
    <property type="component" value="Unassembled WGS sequence"/>
</dbReference>
<feature type="non-terminal residue" evidence="3">
    <location>
        <position position="1"/>
    </location>
</feature>
<reference evidence="3 4" key="1">
    <citation type="journal article" date="2022" name="Allergy">
        <title>Genome assembly and annotation of Periplaneta americana reveal a comprehensive cockroach allergen profile.</title>
        <authorList>
            <person name="Wang L."/>
            <person name="Xiong Q."/>
            <person name="Saelim N."/>
            <person name="Wang L."/>
            <person name="Nong W."/>
            <person name="Wan A.T."/>
            <person name="Shi M."/>
            <person name="Liu X."/>
            <person name="Cao Q."/>
            <person name="Hui J.H.L."/>
            <person name="Sookrung N."/>
            <person name="Leung T.F."/>
            <person name="Tungtrongchitr A."/>
            <person name="Tsui S.K.W."/>
        </authorList>
    </citation>
    <scope>NUCLEOTIDE SEQUENCE [LARGE SCALE GENOMIC DNA]</scope>
    <source>
        <strain evidence="3">PWHHKU_190912</strain>
    </source>
</reference>
<dbReference type="InterPro" id="IPR029030">
    <property type="entry name" value="Caspase-like_dom_sf"/>
</dbReference>
<dbReference type="EMBL" id="JAJSOF020000025">
    <property type="protein sequence ID" value="KAJ4434542.1"/>
    <property type="molecule type" value="Genomic_DNA"/>
</dbReference>
<accession>A0ABQ8SLL1</accession>
<dbReference type="PROSITE" id="PS50835">
    <property type="entry name" value="IG_LIKE"/>
    <property type="match status" value="2"/>
</dbReference>
<evidence type="ECO:0000259" key="1">
    <source>
        <dbReference type="PROSITE" id="PS50208"/>
    </source>
</evidence>
<proteinExistence type="predicted"/>
<gene>
    <name evidence="3" type="ORF">ANN_23104</name>
</gene>
<dbReference type="Pfam" id="PF00656">
    <property type="entry name" value="Peptidase_C14"/>
    <property type="match status" value="1"/>
</dbReference>
<dbReference type="Pfam" id="PF13927">
    <property type="entry name" value="Ig_3"/>
    <property type="match status" value="2"/>
</dbReference>
<dbReference type="Gene3D" id="3.40.50.1460">
    <property type="match status" value="1"/>
</dbReference>
<feature type="domain" description="Ig-like" evidence="2">
    <location>
        <begin position="106"/>
        <end position="166"/>
    </location>
</feature>
<evidence type="ECO:0000313" key="4">
    <source>
        <dbReference type="Proteomes" id="UP001148838"/>
    </source>
</evidence>
<keyword evidence="4" id="KW-1185">Reference proteome</keyword>
<dbReference type="InterPro" id="IPR003599">
    <property type="entry name" value="Ig_sub"/>
</dbReference>
<dbReference type="InterPro" id="IPR013783">
    <property type="entry name" value="Ig-like_fold"/>
</dbReference>